<protein>
    <submittedName>
        <fullName evidence="2">Uncharacterized protein</fullName>
    </submittedName>
</protein>
<accession>A0A7R8YN57</accession>
<dbReference type="Proteomes" id="UP000594454">
    <property type="component" value="Chromosome 1"/>
</dbReference>
<gene>
    <name evidence="2" type="ORF">HERILL_LOCUS2170</name>
</gene>
<evidence type="ECO:0000313" key="2">
    <source>
        <dbReference type="EMBL" id="CAD7078931.1"/>
    </source>
</evidence>
<keyword evidence="3" id="KW-1185">Reference proteome</keyword>
<proteinExistence type="predicted"/>
<feature type="compositionally biased region" description="Basic and acidic residues" evidence="1">
    <location>
        <begin position="54"/>
        <end position="76"/>
    </location>
</feature>
<dbReference type="InParanoid" id="A0A7R8YN57"/>
<organism evidence="2 3">
    <name type="scientific">Hermetia illucens</name>
    <name type="common">Black soldier fly</name>
    <dbReference type="NCBI Taxonomy" id="343691"/>
    <lineage>
        <taxon>Eukaryota</taxon>
        <taxon>Metazoa</taxon>
        <taxon>Ecdysozoa</taxon>
        <taxon>Arthropoda</taxon>
        <taxon>Hexapoda</taxon>
        <taxon>Insecta</taxon>
        <taxon>Pterygota</taxon>
        <taxon>Neoptera</taxon>
        <taxon>Endopterygota</taxon>
        <taxon>Diptera</taxon>
        <taxon>Brachycera</taxon>
        <taxon>Stratiomyomorpha</taxon>
        <taxon>Stratiomyidae</taxon>
        <taxon>Hermetiinae</taxon>
        <taxon>Hermetia</taxon>
    </lineage>
</organism>
<feature type="region of interest" description="Disordered" evidence="1">
    <location>
        <begin position="1"/>
        <end position="36"/>
    </location>
</feature>
<feature type="region of interest" description="Disordered" evidence="1">
    <location>
        <begin position="54"/>
        <end position="81"/>
    </location>
</feature>
<name>A0A7R8YN57_HERIL</name>
<evidence type="ECO:0000256" key="1">
    <source>
        <dbReference type="SAM" id="MobiDB-lite"/>
    </source>
</evidence>
<reference evidence="2 3" key="1">
    <citation type="submission" date="2020-11" db="EMBL/GenBank/DDBJ databases">
        <authorList>
            <person name="Wallbank WR R."/>
            <person name="Pardo Diaz C."/>
            <person name="Kozak K."/>
            <person name="Martin S."/>
            <person name="Jiggins C."/>
            <person name="Moest M."/>
            <person name="Warren A I."/>
            <person name="Generalovic N T."/>
            <person name="Byers J.R.P. K."/>
            <person name="Montejo-Kovacevich G."/>
            <person name="Yen C E."/>
        </authorList>
    </citation>
    <scope>NUCLEOTIDE SEQUENCE [LARGE SCALE GENOMIC DNA]</scope>
</reference>
<evidence type="ECO:0000313" key="3">
    <source>
        <dbReference type="Proteomes" id="UP000594454"/>
    </source>
</evidence>
<dbReference type="EMBL" id="LR899009">
    <property type="protein sequence ID" value="CAD7078931.1"/>
    <property type="molecule type" value="Genomic_DNA"/>
</dbReference>
<sequence>MKFMEEVKRQQEESRKQLEEFERRQEEKQARPDERQAKFMEIFNQRLEEIINGKEVNEEQKESTQEVACRENEKSQYEGTPEIVEQIAETTKQLRDFPEEPQERKEGPVVCQNMKLVLQKVSNQQGSIQKEVLQHGNANEIPKPMEEMVQEVEKRQEEVGKLQSSQVIRKSQEVISQELSFYEHLPIARCKNDVLSYYTVCRIL</sequence>
<dbReference type="AlphaFoldDB" id="A0A7R8YN57"/>